<dbReference type="PRINTS" id="PR00368">
    <property type="entry name" value="FADPNR"/>
</dbReference>
<organism evidence="7 8">
    <name type="scientific">Larsenimonas suaedae</name>
    <dbReference type="NCBI Taxonomy" id="1851019"/>
    <lineage>
        <taxon>Bacteria</taxon>
        <taxon>Pseudomonadati</taxon>
        <taxon>Pseudomonadota</taxon>
        <taxon>Gammaproteobacteria</taxon>
        <taxon>Oceanospirillales</taxon>
        <taxon>Halomonadaceae</taxon>
        <taxon>Larsenimonas</taxon>
    </lineage>
</organism>
<dbReference type="RefSeq" id="WP_251589440.1">
    <property type="nucleotide sequence ID" value="NZ_JAMLJI010000001.1"/>
</dbReference>
<dbReference type="InterPro" id="IPR023753">
    <property type="entry name" value="FAD/NAD-binding_dom"/>
</dbReference>
<protein>
    <submittedName>
        <fullName evidence="7">NAD(P)/FAD-dependent oxidoreductase</fullName>
        <ecNumber evidence="7">1.6.5.-</ecNumber>
    </submittedName>
</protein>
<evidence type="ECO:0000259" key="6">
    <source>
        <dbReference type="Pfam" id="PF07992"/>
    </source>
</evidence>
<feature type="domain" description="FAD/NAD(P)-binding" evidence="6">
    <location>
        <begin position="5"/>
        <end position="337"/>
    </location>
</feature>
<gene>
    <name evidence="7" type="ORF">QC825_06145</name>
</gene>
<evidence type="ECO:0000256" key="4">
    <source>
        <dbReference type="ARBA" id="ARBA00022827"/>
    </source>
</evidence>
<dbReference type="EMBL" id="JARWAO010000003">
    <property type="protein sequence ID" value="MDR5895651.1"/>
    <property type="molecule type" value="Genomic_DNA"/>
</dbReference>
<dbReference type="InterPro" id="IPR036188">
    <property type="entry name" value="FAD/NAD-bd_sf"/>
</dbReference>
<keyword evidence="4" id="KW-0274">FAD</keyword>
<dbReference type="EC" id="1.6.5.-" evidence="7"/>
<comment type="similarity">
    <text evidence="2">Belongs to the NADH dehydrogenase family.</text>
</comment>
<dbReference type="SUPFAM" id="SSF51905">
    <property type="entry name" value="FAD/NAD(P)-binding domain"/>
    <property type="match status" value="1"/>
</dbReference>
<dbReference type="Proteomes" id="UP001269375">
    <property type="component" value="Unassembled WGS sequence"/>
</dbReference>
<dbReference type="GO" id="GO:0016491">
    <property type="term" value="F:oxidoreductase activity"/>
    <property type="evidence" value="ECO:0007669"/>
    <property type="project" value="UniProtKB-KW"/>
</dbReference>
<keyword evidence="3" id="KW-0285">Flavoprotein</keyword>
<keyword evidence="8" id="KW-1185">Reference proteome</keyword>
<dbReference type="Gene3D" id="3.50.50.100">
    <property type="match status" value="1"/>
</dbReference>
<evidence type="ECO:0000313" key="8">
    <source>
        <dbReference type="Proteomes" id="UP001269375"/>
    </source>
</evidence>
<evidence type="ECO:0000313" key="7">
    <source>
        <dbReference type="EMBL" id="MDR5895651.1"/>
    </source>
</evidence>
<keyword evidence="5 7" id="KW-0560">Oxidoreductase</keyword>
<dbReference type="Pfam" id="PF07992">
    <property type="entry name" value="Pyr_redox_2"/>
    <property type="match status" value="1"/>
</dbReference>
<comment type="caution">
    <text evidence="7">The sequence shown here is derived from an EMBL/GenBank/DDBJ whole genome shotgun (WGS) entry which is preliminary data.</text>
</comment>
<name>A0ABU1GUH3_9GAMM</name>
<proteinExistence type="inferred from homology"/>
<dbReference type="PRINTS" id="PR00411">
    <property type="entry name" value="PNDRDTASEI"/>
</dbReference>
<evidence type="ECO:0000256" key="1">
    <source>
        <dbReference type="ARBA" id="ARBA00001974"/>
    </source>
</evidence>
<accession>A0ABU1GUH3</accession>
<evidence type="ECO:0000256" key="3">
    <source>
        <dbReference type="ARBA" id="ARBA00022630"/>
    </source>
</evidence>
<comment type="cofactor">
    <cofactor evidence="1">
        <name>FAD</name>
        <dbReference type="ChEBI" id="CHEBI:57692"/>
    </cofactor>
</comment>
<dbReference type="PANTHER" id="PTHR42913">
    <property type="entry name" value="APOPTOSIS-INDUCING FACTOR 1"/>
    <property type="match status" value="1"/>
</dbReference>
<sequence>MKHPRIVVVGGGAGGLELVTRLGKKLGKRNKADIVLVDRDPTHIWKPLLHEVATGKLDSGLDEVSYQGHSRHNGYRFQRGTMTGLDKENRRIQLGAIIDDDDHEILPERTLDYDYLVLSLGSVCNDFGTPGVADHCYFLDSPKQAEIFRKALLNTFLRHNYDQETQSTRPLSVAIVGAGATGVELSAELLDASDMLNSYGVTRMDRHKLTVHLIEAAPRVLPALPERISAPVHRQLERIGVRIHTDTKVTQADDGGFETADGAHIDADLTVWAAGIRGPAFLSELGLSTQSNHQVMVNQTLQSVDDSNIFAMGDCAACPQPGGKLVPPRAQAAHQQASRLYKNLLAAIDDKPLKEFSYRDMGSLVSLSHFDAVGNLMRSNSSKGLFVEGKLAKLFYASLYRMHQRTIHGTAKAGMTMLVDGINTWIRPRMKLH</sequence>
<evidence type="ECO:0000256" key="2">
    <source>
        <dbReference type="ARBA" id="ARBA00005272"/>
    </source>
</evidence>
<reference evidence="7 8" key="1">
    <citation type="submission" date="2023-04" db="EMBL/GenBank/DDBJ databases">
        <title>A long-awaited taxogenomic arrangement of the family Halomonadaceae.</title>
        <authorList>
            <person name="De La Haba R."/>
            <person name="Chuvochina M."/>
            <person name="Wittouck S."/>
            <person name="Arahal D.R."/>
            <person name="Sanchez-Porro C."/>
            <person name="Hugenholtz P."/>
            <person name="Ventosa A."/>
        </authorList>
    </citation>
    <scope>NUCLEOTIDE SEQUENCE [LARGE SCALE GENOMIC DNA]</scope>
    <source>
        <strain evidence="7 8">DSM 22428</strain>
    </source>
</reference>
<dbReference type="PANTHER" id="PTHR42913:SF3">
    <property type="entry name" value="64 KDA MITOCHONDRIAL NADH DEHYDROGENASE (EUROFUNG)"/>
    <property type="match status" value="1"/>
</dbReference>
<dbReference type="InterPro" id="IPR051169">
    <property type="entry name" value="NADH-Q_oxidoreductase"/>
</dbReference>
<evidence type="ECO:0000256" key="5">
    <source>
        <dbReference type="ARBA" id="ARBA00023002"/>
    </source>
</evidence>